<keyword evidence="1" id="KW-1133">Transmembrane helix</keyword>
<comment type="caution">
    <text evidence="2">The sequence shown here is derived from an EMBL/GenBank/DDBJ whole genome shotgun (WGS) entry which is preliminary data.</text>
</comment>
<keyword evidence="1" id="KW-0812">Transmembrane</keyword>
<sequence length="91" mass="9664">MSPIALIVHLANFVAPAIFLALVLPLMARFMPGASPRMPWWRQAALQFGAGVAVLVGGLVFFGRDGAMATYSAMVLVCATLQWGMAARSGR</sequence>
<gene>
    <name evidence="2" type="ORF">QTH91_04260</name>
</gene>
<feature type="transmembrane region" description="Helical" evidence="1">
    <location>
        <begin position="40"/>
        <end position="62"/>
    </location>
</feature>
<name>A0ABT7N6X6_9BURK</name>
<dbReference type="Proteomes" id="UP001174908">
    <property type="component" value="Unassembled WGS sequence"/>
</dbReference>
<dbReference type="RefSeq" id="WP_286658776.1">
    <property type="nucleotide sequence ID" value="NZ_JASZYV010000001.1"/>
</dbReference>
<organism evidence="2 3">
    <name type="scientific">Variovorax dokdonensis</name>
    <dbReference type="NCBI Taxonomy" id="344883"/>
    <lineage>
        <taxon>Bacteria</taxon>
        <taxon>Pseudomonadati</taxon>
        <taxon>Pseudomonadota</taxon>
        <taxon>Betaproteobacteria</taxon>
        <taxon>Burkholderiales</taxon>
        <taxon>Comamonadaceae</taxon>
        <taxon>Variovorax</taxon>
    </lineage>
</organism>
<keyword evidence="1" id="KW-0472">Membrane</keyword>
<protein>
    <submittedName>
        <fullName evidence="2">Uncharacterized protein</fullName>
    </submittedName>
</protein>
<evidence type="ECO:0000313" key="2">
    <source>
        <dbReference type="EMBL" id="MDM0043687.1"/>
    </source>
</evidence>
<evidence type="ECO:0000256" key="1">
    <source>
        <dbReference type="SAM" id="Phobius"/>
    </source>
</evidence>
<feature type="transmembrane region" description="Helical" evidence="1">
    <location>
        <begin position="6"/>
        <end position="28"/>
    </location>
</feature>
<reference evidence="2" key="1">
    <citation type="submission" date="2023-06" db="EMBL/GenBank/DDBJ databases">
        <authorList>
            <person name="Jiang Y."/>
            <person name="Liu Q."/>
        </authorList>
    </citation>
    <scope>NUCLEOTIDE SEQUENCE</scope>
    <source>
        <strain evidence="2">CGMCC 1.12089</strain>
    </source>
</reference>
<proteinExistence type="predicted"/>
<accession>A0ABT7N6X6</accession>
<keyword evidence="3" id="KW-1185">Reference proteome</keyword>
<evidence type="ECO:0000313" key="3">
    <source>
        <dbReference type="Proteomes" id="UP001174908"/>
    </source>
</evidence>
<dbReference type="EMBL" id="JASZYV010000001">
    <property type="protein sequence ID" value="MDM0043687.1"/>
    <property type="molecule type" value="Genomic_DNA"/>
</dbReference>